<dbReference type="NCBIfam" id="TIGR00106">
    <property type="entry name" value="MTH1187 family thiamine-binding protein"/>
    <property type="match status" value="1"/>
</dbReference>
<gene>
    <name evidence="4" type="ordered locus">Tlie_1388</name>
</gene>
<evidence type="ECO:0000256" key="2">
    <source>
        <dbReference type="SAM" id="MobiDB-lite"/>
    </source>
</evidence>
<dbReference type="InterPro" id="IPR029756">
    <property type="entry name" value="MTH1187/YkoF-like"/>
</dbReference>
<organism evidence="4 5">
    <name type="scientific">Thermovirga lienii (strain ATCC BAA-1197 / DSM 17291 / Cas60314)</name>
    <dbReference type="NCBI Taxonomy" id="580340"/>
    <lineage>
        <taxon>Bacteria</taxon>
        <taxon>Thermotogati</taxon>
        <taxon>Synergistota</taxon>
        <taxon>Synergistia</taxon>
        <taxon>Synergistales</taxon>
        <taxon>Thermovirgaceae</taxon>
        <taxon>Thermovirga</taxon>
    </lineage>
</organism>
<evidence type="ECO:0000313" key="5">
    <source>
        <dbReference type="Proteomes" id="UP000005868"/>
    </source>
</evidence>
<dbReference type="eggNOG" id="COG0011">
    <property type="taxonomic scope" value="Bacteria"/>
</dbReference>
<sequence>MGKVIAEVVIVPHGTGSTSLSPYVAEVEKILRSYDLKVMLTPMGTILEGELDTVLKAVRAAHEAPFKAGALRVGTTIRIDDRRDKNASMEQKVKSVEEKLKD</sequence>
<evidence type="ECO:0000256" key="1">
    <source>
        <dbReference type="ARBA" id="ARBA00010272"/>
    </source>
</evidence>
<reference evidence="5" key="1">
    <citation type="submission" date="2011-10" db="EMBL/GenBank/DDBJ databases">
        <title>The complete genome of chromosome of Thermovirga lienii DSM 17291.</title>
        <authorList>
            <consortium name="US DOE Joint Genome Institute (JGI-PGF)"/>
            <person name="Lucas S."/>
            <person name="Copeland A."/>
            <person name="Lapidus A."/>
            <person name="Glavina del Rio T."/>
            <person name="Dalin E."/>
            <person name="Tice H."/>
            <person name="Bruce D."/>
            <person name="Goodwin L."/>
            <person name="Pitluck S."/>
            <person name="Peters L."/>
            <person name="Mikhailova N."/>
            <person name="Saunders E."/>
            <person name="Kyrpides N."/>
            <person name="Mavromatis K."/>
            <person name="Ivanova N."/>
            <person name="Last F.I."/>
            <person name="Brettin T."/>
            <person name="Detter J.C."/>
            <person name="Han C."/>
            <person name="Larimer F."/>
            <person name="Land M."/>
            <person name="Hauser L."/>
            <person name="Markowitz V."/>
            <person name="Cheng J.-F."/>
            <person name="Hugenholtz P."/>
            <person name="Woyke T."/>
            <person name="Wu D."/>
            <person name="Spring S."/>
            <person name="Schroeder M."/>
            <person name="Brambilla E.-M."/>
            <person name="Klenk H.-P."/>
            <person name="Eisen J.A."/>
        </authorList>
    </citation>
    <scope>NUCLEOTIDE SEQUENCE [LARGE SCALE GENOMIC DNA]</scope>
    <source>
        <strain evidence="5">ATCC BAA-1197 / DSM 17291 / Cas60314</strain>
    </source>
</reference>
<dbReference type="PANTHER" id="PTHR33777:SF1">
    <property type="entry name" value="UPF0045 PROTEIN ECM15"/>
    <property type="match status" value="1"/>
</dbReference>
<dbReference type="SUPFAM" id="SSF89957">
    <property type="entry name" value="MTH1187/YkoF-like"/>
    <property type="match status" value="1"/>
</dbReference>
<comment type="similarity">
    <text evidence="1">Belongs to the UPF0045 family.</text>
</comment>
<feature type="domain" description="Thiamine-binding protein" evidence="3">
    <location>
        <begin position="6"/>
        <end position="97"/>
    </location>
</feature>
<feature type="region of interest" description="Disordered" evidence="2">
    <location>
        <begin position="82"/>
        <end position="102"/>
    </location>
</feature>
<dbReference type="Gene3D" id="3.30.70.930">
    <property type="match status" value="1"/>
</dbReference>
<dbReference type="KEGG" id="tli:Tlie_1388"/>
<evidence type="ECO:0000259" key="3">
    <source>
        <dbReference type="Pfam" id="PF01910"/>
    </source>
</evidence>
<dbReference type="InterPro" id="IPR002767">
    <property type="entry name" value="Thiamine_BP"/>
</dbReference>
<dbReference type="Pfam" id="PF01910">
    <property type="entry name" value="Thiamine_BP"/>
    <property type="match status" value="1"/>
</dbReference>
<evidence type="ECO:0000313" key="4">
    <source>
        <dbReference type="EMBL" id="AER67116.1"/>
    </source>
</evidence>
<dbReference type="GO" id="GO:0005829">
    <property type="term" value="C:cytosol"/>
    <property type="evidence" value="ECO:0007669"/>
    <property type="project" value="TreeGrafter"/>
</dbReference>
<dbReference type="Proteomes" id="UP000005868">
    <property type="component" value="Chromosome"/>
</dbReference>
<dbReference type="OrthoDB" id="5886358at2"/>
<protein>
    <recommendedName>
        <fullName evidence="3">Thiamine-binding protein domain-containing protein</fullName>
    </recommendedName>
</protein>
<dbReference type="PANTHER" id="PTHR33777">
    <property type="entry name" value="UPF0045 PROTEIN ECM15"/>
    <property type="match status" value="1"/>
</dbReference>
<dbReference type="InterPro" id="IPR051614">
    <property type="entry name" value="UPF0045_domain"/>
</dbReference>
<keyword evidence="5" id="KW-1185">Reference proteome</keyword>
<dbReference type="HOGENOM" id="CLU_137479_3_1_0"/>
<dbReference type="EMBL" id="CP003096">
    <property type="protein sequence ID" value="AER67116.1"/>
    <property type="molecule type" value="Genomic_DNA"/>
</dbReference>
<reference evidence="4 5" key="2">
    <citation type="journal article" date="2012" name="Stand. Genomic Sci.">
        <title>Genome sequence of the moderately thermophilic, amino-acid-degrading and sulfur-reducing bacterium Thermovirga lienii type strain (Cas60314(T)).</title>
        <authorList>
            <person name="Goker M."/>
            <person name="Saunders E."/>
            <person name="Lapidus A."/>
            <person name="Nolan M."/>
            <person name="Lucas S."/>
            <person name="Hammon N."/>
            <person name="Deshpande S."/>
            <person name="Cheng J.F."/>
            <person name="Han C."/>
            <person name="Tapia R."/>
            <person name="Goodwin L.A."/>
            <person name="Pitluck S."/>
            <person name="Liolios K."/>
            <person name="Mavromatis K."/>
            <person name="Pagani I."/>
            <person name="Ivanova N."/>
            <person name="Mikhailova N."/>
            <person name="Pati A."/>
            <person name="Chen A."/>
            <person name="Palaniappan K."/>
            <person name="Land M."/>
            <person name="Chang Y.J."/>
            <person name="Jeffries C.D."/>
            <person name="Brambilla E.M."/>
            <person name="Rohde M."/>
            <person name="Spring S."/>
            <person name="Detter J.C."/>
            <person name="Woyke T."/>
            <person name="Bristow J."/>
            <person name="Eisen J.A."/>
            <person name="Markowitz V."/>
            <person name="Hugenholtz P."/>
            <person name="Kyrpides N.C."/>
            <person name="Klenk H.P."/>
        </authorList>
    </citation>
    <scope>NUCLEOTIDE SEQUENCE [LARGE SCALE GENOMIC DNA]</scope>
    <source>
        <strain evidence="5">ATCC BAA-1197 / DSM 17291 / Cas60314</strain>
    </source>
</reference>
<proteinExistence type="inferred from homology"/>
<name>G7V6K3_THELD</name>
<dbReference type="AlphaFoldDB" id="G7V6K3"/>
<accession>G7V6K3</accession>